<dbReference type="GO" id="GO:0016020">
    <property type="term" value="C:membrane"/>
    <property type="evidence" value="ECO:0007669"/>
    <property type="project" value="UniProtKB-SubCell"/>
</dbReference>
<organism evidence="9 10">
    <name type="scientific">Pseudoduganella buxea</name>
    <dbReference type="NCBI Taxonomy" id="1949069"/>
    <lineage>
        <taxon>Bacteria</taxon>
        <taxon>Pseudomonadati</taxon>
        <taxon>Pseudomonadota</taxon>
        <taxon>Betaproteobacteria</taxon>
        <taxon>Burkholderiales</taxon>
        <taxon>Oxalobacteraceae</taxon>
        <taxon>Telluria group</taxon>
        <taxon>Pseudoduganella</taxon>
    </lineage>
</organism>
<dbReference type="Gene3D" id="1.20.1250.20">
    <property type="entry name" value="MFS general substrate transporter like domains"/>
    <property type="match status" value="2"/>
</dbReference>
<keyword evidence="11" id="KW-1185">Reference proteome</keyword>
<evidence type="ECO:0000256" key="2">
    <source>
        <dbReference type="ARBA" id="ARBA00007015"/>
    </source>
</evidence>
<reference evidence="9 10" key="3">
    <citation type="submission" date="2019-11" db="EMBL/GenBank/DDBJ databases">
        <title>Type strains purchased from KCTC, JCM and DSMZ.</title>
        <authorList>
            <person name="Lu H."/>
        </authorList>
    </citation>
    <scope>NUCLEOTIDE SEQUENCE [LARGE SCALE GENOMIC DNA]</scope>
    <source>
        <strain evidence="9 10">KCTC 52429</strain>
    </source>
</reference>
<feature type="transmembrane region" description="Helical" evidence="7">
    <location>
        <begin position="214"/>
        <end position="237"/>
    </location>
</feature>
<sequence length="420" mass="45935">MKAAQRNPWSWVPTLYYGQGIPYFTAMTLALVMYKNTGFSNSEIAFYTSWLYLPWVIKPLWAPVVDMFGTKRGWVVALQAAIGGALALVAFTTHLPAFFQVSLAVLWLMAFSSATHDIAADGFYMLGLTQKQQAGFVGVRSTFYRLANITGQGVLVALSGLLIRETGDPHVAWAIIFALLGGVFAILAVYHYFMLPHPADDHPVRAGAPGSGEFFAAFASFFKKDGIVVILAFLLLFRLGESQLLKMAVPFLLDPLEKGGLGLDNEKVGLVYGTVGVIALTLGGLLGGVAIARFGLKRCLWPMAFIVHLPDLVFIYLSTALPQNIFVISAAMAVEQFGYGFGFTSYMMFMIMVSDGEHKTAHYAICTGFMAMGMMLPQMASGYLQQMMGYQNFFIWACLATIPAFVITALVRIDPAFGRD</sequence>
<evidence type="ECO:0000313" key="9">
    <source>
        <dbReference type="EMBL" id="MTV51250.1"/>
    </source>
</evidence>
<reference evidence="11" key="2">
    <citation type="journal article" date="2019" name="Int. J. Syst. Evol. Microbiol.">
        <title>The Global Catalogue of Microorganisms (GCM) 10K type strain sequencing project: providing services to taxonomists for standard genome sequencing and annotation.</title>
        <authorList>
            <consortium name="The Broad Institute Genomics Platform"/>
            <consortium name="The Broad Institute Genome Sequencing Center for Infectious Disease"/>
            <person name="Wu L."/>
            <person name="Ma J."/>
        </authorList>
    </citation>
    <scope>NUCLEOTIDE SEQUENCE [LARGE SCALE GENOMIC DNA]</scope>
    <source>
        <strain evidence="11">CGMCC 1.15931</strain>
    </source>
</reference>
<feature type="transmembrane region" description="Helical" evidence="7">
    <location>
        <begin position="361"/>
        <end position="381"/>
    </location>
</feature>
<dbReference type="PANTHER" id="PTHR12778:SF10">
    <property type="entry name" value="MAJOR FACILITATOR SUPERFAMILY DOMAIN-CONTAINING PROTEIN 3"/>
    <property type="match status" value="1"/>
</dbReference>
<evidence type="ECO:0000256" key="6">
    <source>
        <dbReference type="ARBA" id="ARBA00023136"/>
    </source>
</evidence>
<dbReference type="PANTHER" id="PTHR12778">
    <property type="entry name" value="SOLUTE CARRIER FAMILY 33 ACETYL-COA TRANSPORTER -RELATED"/>
    <property type="match status" value="1"/>
</dbReference>
<name>A0A6I3SQ95_9BURK</name>
<dbReference type="InterPro" id="IPR004752">
    <property type="entry name" value="AmpG_permease/AT-1"/>
</dbReference>
<reference evidence="8" key="1">
    <citation type="journal article" date="2014" name="Int. J. Syst. Evol. Microbiol.">
        <title>Complete genome of a new Firmicutes species belonging to the dominant human colonic microbiota ('Ruminococcus bicirculans') reveals two chromosomes and a selective capacity to utilize plant glucans.</title>
        <authorList>
            <consortium name="NISC Comparative Sequencing Program"/>
            <person name="Wegmann U."/>
            <person name="Louis P."/>
            <person name="Goesmann A."/>
            <person name="Henrissat B."/>
            <person name="Duncan S.H."/>
            <person name="Flint H.J."/>
        </authorList>
    </citation>
    <scope>NUCLEOTIDE SEQUENCE</scope>
    <source>
        <strain evidence="8">CGMCC 1.15931</strain>
    </source>
</reference>
<evidence type="ECO:0000313" key="8">
    <source>
        <dbReference type="EMBL" id="GGB96908.1"/>
    </source>
</evidence>
<feature type="transmembrane region" description="Helical" evidence="7">
    <location>
        <begin position="270"/>
        <end position="292"/>
    </location>
</feature>
<dbReference type="InterPro" id="IPR039309">
    <property type="entry name" value="BT1"/>
</dbReference>
<dbReference type="AlphaFoldDB" id="A0A6I3SQ95"/>
<evidence type="ECO:0000313" key="11">
    <source>
        <dbReference type="Proteomes" id="UP000622638"/>
    </source>
</evidence>
<dbReference type="SUPFAM" id="SSF103473">
    <property type="entry name" value="MFS general substrate transporter"/>
    <property type="match status" value="1"/>
</dbReference>
<feature type="transmembrane region" description="Helical" evidence="7">
    <location>
        <begin position="146"/>
        <end position="164"/>
    </location>
</feature>
<evidence type="ECO:0000313" key="10">
    <source>
        <dbReference type="Proteomes" id="UP000430634"/>
    </source>
</evidence>
<keyword evidence="4 7" id="KW-0812">Transmembrane</keyword>
<evidence type="ECO:0000256" key="5">
    <source>
        <dbReference type="ARBA" id="ARBA00022989"/>
    </source>
</evidence>
<evidence type="ECO:0000256" key="4">
    <source>
        <dbReference type="ARBA" id="ARBA00022692"/>
    </source>
</evidence>
<dbReference type="Proteomes" id="UP000430634">
    <property type="component" value="Unassembled WGS sequence"/>
</dbReference>
<dbReference type="Pfam" id="PF03092">
    <property type="entry name" value="BT1"/>
    <property type="match status" value="1"/>
</dbReference>
<comment type="similarity">
    <text evidence="2">Belongs to the major facilitator superfamily. Folate-biopterin transporter (TC 2.A.71) family.</text>
</comment>
<comment type="caution">
    <text evidence="9">The sequence shown here is derived from an EMBL/GenBank/DDBJ whole genome shotgun (WGS) entry which is preliminary data.</text>
</comment>
<dbReference type="EMBL" id="WNKZ01000001">
    <property type="protein sequence ID" value="MTV51250.1"/>
    <property type="molecule type" value="Genomic_DNA"/>
</dbReference>
<keyword evidence="3" id="KW-0813">Transport</keyword>
<feature type="transmembrane region" description="Helical" evidence="7">
    <location>
        <begin position="73"/>
        <end position="92"/>
    </location>
</feature>
<keyword evidence="5 7" id="KW-1133">Transmembrane helix</keyword>
<feature type="transmembrane region" description="Helical" evidence="7">
    <location>
        <begin position="104"/>
        <end position="126"/>
    </location>
</feature>
<dbReference type="OrthoDB" id="9787815at2"/>
<evidence type="ECO:0000256" key="1">
    <source>
        <dbReference type="ARBA" id="ARBA00004141"/>
    </source>
</evidence>
<dbReference type="Proteomes" id="UP000622638">
    <property type="component" value="Unassembled WGS sequence"/>
</dbReference>
<protein>
    <submittedName>
        <fullName evidence="9">MFS transporter</fullName>
    </submittedName>
</protein>
<proteinExistence type="inferred from homology"/>
<keyword evidence="6 7" id="KW-0472">Membrane</keyword>
<feature type="transmembrane region" description="Helical" evidence="7">
    <location>
        <begin position="44"/>
        <end position="61"/>
    </location>
</feature>
<reference evidence="8" key="4">
    <citation type="submission" date="2024-05" db="EMBL/GenBank/DDBJ databases">
        <authorList>
            <person name="Sun Q."/>
            <person name="Zhou Y."/>
        </authorList>
    </citation>
    <scope>NUCLEOTIDE SEQUENCE</scope>
    <source>
        <strain evidence="8">CGMCC 1.15931</strain>
    </source>
</reference>
<feature type="transmembrane region" description="Helical" evidence="7">
    <location>
        <begin position="393"/>
        <end position="413"/>
    </location>
</feature>
<dbReference type="InterPro" id="IPR036259">
    <property type="entry name" value="MFS_trans_sf"/>
</dbReference>
<gene>
    <name evidence="8" type="ORF">GCM10011572_18580</name>
    <name evidence="9" type="ORF">GM672_00740</name>
</gene>
<accession>A0A6I3SQ95</accession>
<dbReference type="EMBL" id="BMKG01000006">
    <property type="protein sequence ID" value="GGB96908.1"/>
    <property type="molecule type" value="Genomic_DNA"/>
</dbReference>
<feature type="transmembrane region" description="Helical" evidence="7">
    <location>
        <begin position="170"/>
        <end position="193"/>
    </location>
</feature>
<feature type="transmembrane region" description="Helical" evidence="7">
    <location>
        <begin position="12"/>
        <end position="32"/>
    </location>
</feature>
<dbReference type="RefSeq" id="WP_155468604.1">
    <property type="nucleotide sequence ID" value="NZ_BMKG01000006.1"/>
</dbReference>
<feature type="transmembrane region" description="Helical" evidence="7">
    <location>
        <begin position="299"/>
        <end position="319"/>
    </location>
</feature>
<comment type="subcellular location">
    <subcellularLocation>
        <location evidence="1">Membrane</location>
        <topology evidence="1">Multi-pass membrane protein</topology>
    </subcellularLocation>
</comment>
<feature type="transmembrane region" description="Helical" evidence="7">
    <location>
        <begin position="325"/>
        <end position="349"/>
    </location>
</feature>
<evidence type="ECO:0000256" key="3">
    <source>
        <dbReference type="ARBA" id="ARBA00022448"/>
    </source>
</evidence>
<evidence type="ECO:0000256" key="7">
    <source>
        <dbReference type="SAM" id="Phobius"/>
    </source>
</evidence>